<dbReference type="GO" id="GO:0045490">
    <property type="term" value="P:pectin catabolic process"/>
    <property type="evidence" value="ECO:0007669"/>
    <property type="project" value="UniProtKB-UniRule"/>
</dbReference>
<dbReference type="GO" id="GO:0030599">
    <property type="term" value="F:pectinesterase activity"/>
    <property type="evidence" value="ECO:0007669"/>
    <property type="project" value="UniProtKB-UniRule"/>
</dbReference>
<dbReference type="InterPro" id="IPR000070">
    <property type="entry name" value="Pectinesterase_cat"/>
</dbReference>
<dbReference type="SUPFAM" id="SSF46934">
    <property type="entry name" value="UBA-like"/>
    <property type="match status" value="2"/>
</dbReference>
<dbReference type="FunCoup" id="A0A7J7DV18">
    <property type="interactions" value="162"/>
</dbReference>
<evidence type="ECO:0000256" key="12">
    <source>
        <dbReference type="ARBA" id="ARBA00023085"/>
    </source>
</evidence>
<evidence type="ECO:0000256" key="6">
    <source>
        <dbReference type="ARBA" id="ARBA00022512"/>
    </source>
</evidence>
<dbReference type="Proteomes" id="UP000593562">
    <property type="component" value="Unassembled WGS sequence"/>
</dbReference>
<accession>A0A7J7DV18</accession>
<dbReference type="GO" id="GO:0003684">
    <property type="term" value="F:damaged DNA binding"/>
    <property type="evidence" value="ECO:0007669"/>
    <property type="project" value="InterPro"/>
</dbReference>
<dbReference type="EMBL" id="JAAARO010000003">
    <property type="protein sequence ID" value="KAF5750141.1"/>
    <property type="molecule type" value="Genomic_DNA"/>
</dbReference>
<dbReference type="Pfam" id="PF09280">
    <property type="entry name" value="XPC-binding"/>
    <property type="match status" value="1"/>
</dbReference>
<feature type="domain" description="UBA" evidence="18">
    <location>
        <begin position="587"/>
        <end position="628"/>
    </location>
</feature>
<keyword evidence="9" id="KW-0677">Repeat</keyword>
<feature type="domain" description="UBA" evidence="18">
    <location>
        <begin position="431"/>
        <end position="474"/>
    </location>
</feature>
<keyword evidence="12 17" id="KW-0063">Aspartyl esterase</keyword>
<evidence type="ECO:0000256" key="17">
    <source>
        <dbReference type="RuleBase" id="RU000589"/>
    </source>
</evidence>
<comment type="caution">
    <text evidence="19">The sequence shown here is derived from an EMBL/GenBank/DDBJ whole genome shotgun (WGS) entry which is preliminary data.</text>
</comment>
<evidence type="ECO:0000256" key="1">
    <source>
        <dbReference type="ARBA" id="ARBA00004123"/>
    </source>
</evidence>
<keyword evidence="13" id="KW-0234">DNA repair</keyword>
<dbReference type="FunFam" id="1.10.8.10:FF:000002">
    <property type="entry name" value="UV excision repair protein RAD23 homolog"/>
    <property type="match status" value="1"/>
</dbReference>
<dbReference type="PRINTS" id="PR01839">
    <property type="entry name" value="RAD23PROTEIN"/>
</dbReference>
<evidence type="ECO:0000256" key="4">
    <source>
        <dbReference type="ARBA" id="ARBA00008891"/>
    </source>
</evidence>
<dbReference type="Gene3D" id="1.10.8.10">
    <property type="entry name" value="DNA helicase RuvA subunit, C-terminal domain"/>
    <property type="match status" value="2"/>
</dbReference>
<evidence type="ECO:0000313" key="20">
    <source>
        <dbReference type="Proteomes" id="UP000593562"/>
    </source>
</evidence>
<dbReference type="SUPFAM" id="SSF51126">
    <property type="entry name" value="Pectin lyase-like"/>
    <property type="match status" value="1"/>
</dbReference>
<dbReference type="SUPFAM" id="SSF101238">
    <property type="entry name" value="XPC-binding domain"/>
    <property type="match status" value="1"/>
</dbReference>
<dbReference type="InterPro" id="IPR015940">
    <property type="entry name" value="UBA"/>
</dbReference>
<dbReference type="Pfam" id="PF00627">
    <property type="entry name" value="UBA"/>
    <property type="match status" value="2"/>
</dbReference>
<dbReference type="GO" id="GO:0042545">
    <property type="term" value="P:cell wall modification"/>
    <property type="evidence" value="ECO:0007669"/>
    <property type="project" value="UniProtKB-UniRule"/>
</dbReference>
<name>A0A7J7DV18_TRIWF</name>
<dbReference type="AlphaFoldDB" id="A0A7J7DV18"/>
<dbReference type="GO" id="GO:0043161">
    <property type="term" value="P:proteasome-mediated ubiquitin-dependent protein catabolic process"/>
    <property type="evidence" value="ECO:0007669"/>
    <property type="project" value="InterPro"/>
</dbReference>
<evidence type="ECO:0000256" key="14">
    <source>
        <dbReference type="ARBA" id="ARBA00023242"/>
    </source>
</evidence>
<dbReference type="PROSITE" id="PS50030">
    <property type="entry name" value="UBA"/>
    <property type="match status" value="2"/>
</dbReference>
<dbReference type="InParanoid" id="A0A7J7DV18"/>
<dbReference type="FunFam" id="1.10.10.540:FF:000001">
    <property type="entry name" value="UV excision repair protein RAD23 B"/>
    <property type="match status" value="1"/>
</dbReference>
<evidence type="ECO:0000256" key="9">
    <source>
        <dbReference type="ARBA" id="ARBA00022737"/>
    </source>
</evidence>
<evidence type="ECO:0000256" key="5">
    <source>
        <dbReference type="ARBA" id="ARBA00013229"/>
    </source>
</evidence>
<reference evidence="19 20" key="1">
    <citation type="journal article" date="2020" name="Nat. Commun.">
        <title>Genome of Tripterygium wilfordii and identification of cytochrome P450 involved in triptolide biosynthesis.</title>
        <authorList>
            <person name="Tu L."/>
            <person name="Su P."/>
            <person name="Zhang Z."/>
            <person name="Gao L."/>
            <person name="Wang J."/>
            <person name="Hu T."/>
            <person name="Zhou J."/>
            <person name="Zhang Y."/>
            <person name="Zhao Y."/>
            <person name="Liu Y."/>
            <person name="Song Y."/>
            <person name="Tong Y."/>
            <person name="Lu Y."/>
            <person name="Yang J."/>
            <person name="Xu C."/>
            <person name="Jia M."/>
            <person name="Peters R.J."/>
            <person name="Huang L."/>
            <person name="Gao W."/>
        </authorList>
    </citation>
    <scope>NUCLEOTIDE SEQUENCE [LARGE SCALE GENOMIC DNA]</scope>
    <source>
        <strain evidence="20">cv. XIE 37</strain>
        <tissue evidence="19">Leaf</tissue>
    </source>
</reference>
<comment type="pathway">
    <text evidence="3 17">Glycan metabolism; pectin degradation; 2-dehydro-3-deoxy-D-gluconate from pectin: step 1/5.</text>
</comment>
<organism evidence="19 20">
    <name type="scientific">Tripterygium wilfordii</name>
    <name type="common">Thunder God vine</name>
    <dbReference type="NCBI Taxonomy" id="458696"/>
    <lineage>
        <taxon>Eukaryota</taxon>
        <taxon>Viridiplantae</taxon>
        <taxon>Streptophyta</taxon>
        <taxon>Embryophyta</taxon>
        <taxon>Tracheophyta</taxon>
        <taxon>Spermatophyta</taxon>
        <taxon>Magnoliopsida</taxon>
        <taxon>eudicotyledons</taxon>
        <taxon>Gunneridae</taxon>
        <taxon>Pentapetalae</taxon>
        <taxon>rosids</taxon>
        <taxon>fabids</taxon>
        <taxon>Celastrales</taxon>
        <taxon>Celastraceae</taxon>
        <taxon>Tripterygium</taxon>
    </lineage>
</organism>
<keyword evidence="7" id="KW-0964">Secreted</keyword>
<dbReference type="InterPro" id="IPR012334">
    <property type="entry name" value="Pectin_lyas_fold"/>
</dbReference>
<keyword evidence="10" id="KW-0227">DNA damage</keyword>
<feature type="active site" evidence="16">
    <location>
        <position position="221"/>
    </location>
</feature>
<evidence type="ECO:0000256" key="7">
    <source>
        <dbReference type="ARBA" id="ARBA00022525"/>
    </source>
</evidence>
<feature type="chain" id="PRO_5029937214" description="Pectinesterase" evidence="17">
    <location>
        <begin position="26"/>
        <end position="634"/>
    </location>
</feature>
<keyword evidence="8 17" id="KW-0732">Signal</keyword>
<evidence type="ECO:0000256" key="11">
    <source>
        <dbReference type="ARBA" id="ARBA00022801"/>
    </source>
</evidence>
<keyword evidence="6" id="KW-0134">Cell wall</keyword>
<dbReference type="Gene3D" id="2.160.20.10">
    <property type="entry name" value="Single-stranded right-handed beta-helix, Pectin lyase-like"/>
    <property type="match status" value="1"/>
</dbReference>
<comment type="similarity">
    <text evidence="4">Belongs to the pectinesterase family.</text>
</comment>
<sequence>MSTKNFVSIYAAFLTTLLISPIVISDDATPIPADAAQLSGWFTANVKPLADRKATLDPALDAAEAGAKVIKVGKTGGEFKTITEAINSIPSGNTKRVIISLGPGEYQEKVKIERTKPFVTLYGAPSDMPTIVFGGTAAEYGTVDSATLIVESDYFVAANIIVKNSAPRPDGERKGAQAVAARISGDKSALYNCKLIGFQDTLCDDKGLHFFKDCFITGTVDFIFGNAKSLYLNTEINVIPEEGFTVITAHARQGNSEDTGYSFVHCKVTGAGKGAYLGRAWMPNPKVIFAFSDLGSAVAPEGWSDNFKPERANTAFFGEYQCKGTGANPAARAKFTKQLAPPQANEFISLAFIQGSKWLLPPPKARPSSAPPTATQTPIIFRAPAPPPPPSLAPVGTYTPTAPRLTPAAGPPVYSYADAYGQASSNLLGRSNLESTIQQIFDKGRGSWDRDTVICALLAAFNNPERAVEYLYSKYILPNLWRIWVMDFLNFLNQGFPNIVGPNASAGPLAFLRNSQQFQELRARVQMNPQILQPTLQELGRQNPHMMQLIQENQADFLRLINEPVVEGEGNILGQLASAMPPAVTVTPEEREAIERLEATGFDRAIVLEVFFACNKNEELAANYLLDHMHEFEE</sequence>
<evidence type="ECO:0000256" key="13">
    <source>
        <dbReference type="ARBA" id="ARBA00023204"/>
    </source>
</evidence>
<keyword evidence="14" id="KW-0539">Nucleus</keyword>
<dbReference type="InterPro" id="IPR033131">
    <property type="entry name" value="Pectinesterase_Asp_AS"/>
</dbReference>
<dbReference type="InterPro" id="IPR036353">
    <property type="entry name" value="XPC-bd_sf"/>
</dbReference>
<dbReference type="InterPro" id="IPR004806">
    <property type="entry name" value="Rad23"/>
</dbReference>
<evidence type="ECO:0000256" key="2">
    <source>
        <dbReference type="ARBA" id="ARBA00004191"/>
    </source>
</evidence>
<evidence type="ECO:0000259" key="18">
    <source>
        <dbReference type="PROSITE" id="PS50030"/>
    </source>
</evidence>
<dbReference type="GO" id="GO:0005634">
    <property type="term" value="C:nucleus"/>
    <property type="evidence" value="ECO:0007669"/>
    <property type="project" value="UniProtKB-SubCell"/>
</dbReference>
<gene>
    <name evidence="19" type="ORF">HS088_TW03G00473</name>
</gene>
<keyword evidence="20" id="KW-1185">Reference proteome</keyword>
<dbReference type="SMART" id="SM00165">
    <property type="entry name" value="UBA"/>
    <property type="match status" value="2"/>
</dbReference>
<dbReference type="PROSITE" id="PS00503">
    <property type="entry name" value="PECTINESTERASE_2"/>
    <property type="match status" value="1"/>
</dbReference>
<keyword evidence="11 17" id="KW-0378">Hydrolase</keyword>
<evidence type="ECO:0000256" key="10">
    <source>
        <dbReference type="ARBA" id="ARBA00022763"/>
    </source>
</evidence>
<dbReference type="EC" id="3.1.1.11" evidence="5 17"/>
<dbReference type="InterPro" id="IPR006636">
    <property type="entry name" value="STI1_HS-bd"/>
</dbReference>
<dbReference type="SMART" id="SM00727">
    <property type="entry name" value="STI1"/>
    <property type="match status" value="1"/>
</dbReference>
<dbReference type="GO" id="GO:0006289">
    <property type="term" value="P:nucleotide-excision repair"/>
    <property type="evidence" value="ECO:0007669"/>
    <property type="project" value="InterPro"/>
</dbReference>
<comment type="subcellular location">
    <subcellularLocation>
        <location evidence="1">Nucleus</location>
    </subcellularLocation>
    <subcellularLocation>
        <location evidence="2">Secreted</location>
        <location evidence="2">Cell wall</location>
    </subcellularLocation>
</comment>
<dbReference type="Pfam" id="PF01095">
    <property type="entry name" value="Pectinesterase"/>
    <property type="match status" value="1"/>
</dbReference>
<evidence type="ECO:0000256" key="15">
    <source>
        <dbReference type="ARBA" id="ARBA00047928"/>
    </source>
</evidence>
<dbReference type="InterPro" id="IPR015360">
    <property type="entry name" value="XPC-bd"/>
</dbReference>
<evidence type="ECO:0000256" key="8">
    <source>
        <dbReference type="ARBA" id="ARBA00022729"/>
    </source>
</evidence>
<evidence type="ECO:0000256" key="16">
    <source>
        <dbReference type="PROSITE-ProRule" id="PRU10040"/>
    </source>
</evidence>
<dbReference type="CDD" id="cd14382">
    <property type="entry name" value="UBA2_RAD23_plant"/>
    <property type="match status" value="1"/>
</dbReference>
<proteinExistence type="inferred from homology"/>
<evidence type="ECO:0000256" key="3">
    <source>
        <dbReference type="ARBA" id="ARBA00005184"/>
    </source>
</evidence>
<dbReference type="InterPro" id="IPR011050">
    <property type="entry name" value="Pectin_lyase_fold/virulence"/>
</dbReference>
<dbReference type="Gene3D" id="1.10.10.540">
    <property type="entry name" value="XPC-binding domain"/>
    <property type="match status" value="1"/>
</dbReference>
<dbReference type="PANTHER" id="PTHR31321:SF87">
    <property type="entry name" value="PECTINESTERASE 63-RELATED"/>
    <property type="match status" value="1"/>
</dbReference>
<evidence type="ECO:0000313" key="19">
    <source>
        <dbReference type="EMBL" id="KAF5750141.1"/>
    </source>
</evidence>
<feature type="signal peptide" evidence="17">
    <location>
        <begin position="1"/>
        <end position="25"/>
    </location>
</feature>
<dbReference type="FunFam" id="1.10.8.10:FF:000003">
    <property type="entry name" value="UV excision repair protein RAD23 homolog"/>
    <property type="match status" value="1"/>
</dbReference>
<dbReference type="FunFam" id="2.160.20.10:FF:000008">
    <property type="entry name" value="Pectinesterase"/>
    <property type="match status" value="1"/>
</dbReference>
<dbReference type="PANTHER" id="PTHR31321">
    <property type="entry name" value="ACYL-COA THIOESTER HYDROLASE YBHC-RELATED"/>
    <property type="match status" value="1"/>
</dbReference>
<protein>
    <recommendedName>
        <fullName evidence="5 17">Pectinesterase</fullName>
        <ecNumber evidence="5 17">3.1.1.11</ecNumber>
    </recommendedName>
</protein>
<comment type="catalytic activity">
    <reaction evidence="15 17">
        <text>[(1-&gt;4)-alpha-D-galacturonosyl methyl ester](n) + n H2O = [(1-&gt;4)-alpha-D-galacturonosyl](n) + n methanol + n H(+)</text>
        <dbReference type="Rhea" id="RHEA:22380"/>
        <dbReference type="Rhea" id="RHEA-COMP:14570"/>
        <dbReference type="Rhea" id="RHEA-COMP:14573"/>
        <dbReference type="ChEBI" id="CHEBI:15377"/>
        <dbReference type="ChEBI" id="CHEBI:15378"/>
        <dbReference type="ChEBI" id="CHEBI:17790"/>
        <dbReference type="ChEBI" id="CHEBI:140522"/>
        <dbReference type="ChEBI" id="CHEBI:140523"/>
        <dbReference type="EC" id="3.1.1.11"/>
    </reaction>
</comment>
<dbReference type="InterPro" id="IPR009060">
    <property type="entry name" value="UBA-like_sf"/>
</dbReference>
<dbReference type="UniPathway" id="UPA00545">
    <property type="reaction ID" value="UER00823"/>
</dbReference>